<dbReference type="PANTHER" id="PTHR34952">
    <property type="entry name" value="OS05G0113500 PROTEIN"/>
    <property type="match status" value="1"/>
</dbReference>
<feature type="compositionally biased region" description="Polar residues" evidence="1">
    <location>
        <begin position="74"/>
        <end position="96"/>
    </location>
</feature>
<feature type="compositionally biased region" description="Basic residues" evidence="1">
    <location>
        <begin position="191"/>
        <end position="215"/>
    </location>
</feature>
<feature type="region of interest" description="Disordered" evidence="1">
    <location>
        <begin position="180"/>
        <end position="260"/>
    </location>
</feature>
<sequence length="260" mass="28134">MRLSSELLISLVPSLTFSYSGLSSNRLKPLQKSDWREEEEEACFTSDLSRYGLLQLDMSSVCGGLDYKDAESHISASSPNKCSNNGSNHVSVTGSEDAQESDGDDSGNIHQYLNEESKDITTEPLLPLKSSDDEVEDKNLAKDMLSESVSAAIVIPAIKGSREKHGKSVEKLSVSWAEDVYDPPPSIVSHTRSKKQQQHQKSKSSLKKSGKKGHKGSSSSSSSRGSKDKKSSSSSSSSRSKHSRDKFGWATQMPIAAASS</sequence>
<proteinExistence type="predicted"/>
<dbReference type="EMBL" id="LS974625">
    <property type="protein sequence ID" value="CAG7865449.1"/>
    <property type="molecule type" value="Genomic_DNA"/>
</dbReference>
<protein>
    <submittedName>
        <fullName evidence="2">Uncharacterized protein</fullName>
    </submittedName>
</protein>
<dbReference type="Gramene" id="A09p59160.2_BraZ1">
    <property type="protein sequence ID" value="A09p59160.2_BraZ1.CDS"/>
    <property type="gene ID" value="A09g59160.2_BraZ1"/>
</dbReference>
<evidence type="ECO:0000313" key="2">
    <source>
        <dbReference type="EMBL" id="CAG7865449.1"/>
    </source>
</evidence>
<evidence type="ECO:0000256" key="1">
    <source>
        <dbReference type="SAM" id="MobiDB-lite"/>
    </source>
</evidence>
<reference evidence="2 3" key="1">
    <citation type="submission" date="2021-07" db="EMBL/GenBank/DDBJ databases">
        <authorList>
            <consortium name="Genoscope - CEA"/>
            <person name="William W."/>
        </authorList>
    </citation>
    <scope>NUCLEOTIDE SEQUENCE [LARGE SCALE GENOMIC DNA]</scope>
</reference>
<evidence type="ECO:0000313" key="3">
    <source>
        <dbReference type="Proteomes" id="UP000694005"/>
    </source>
</evidence>
<gene>
    <name evidence="2" type="ORF">BRAPAZ1V2_A09P59160.2</name>
</gene>
<feature type="region of interest" description="Disordered" evidence="1">
    <location>
        <begin position="73"/>
        <end position="131"/>
    </location>
</feature>
<accession>A0A8D9CZY8</accession>
<dbReference type="PANTHER" id="PTHR34952:SF2">
    <property type="entry name" value="OS05G0113500 PROTEIN"/>
    <property type="match status" value="1"/>
</dbReference>
<dbReference type="AlphaFoldDB" id="A0A8D9CZY8"/>
<name>A0A8D9CZY8_BRACM</name>
<organism evidence="2 3">
    <name type="scientific">Brassica campestris</name>
    <name type="common">Field mustard</name>
    <dbReference type="NCBI Taxonomy" id="3711"/>
    <lineage>
        <taxon>Eukaryota</taxon>
        <taxon>Viridiplantae</taxon>
        <taxon>Streptophyta</taxon>
        <taxon>Embryophyta</taxon>
        <taxon>Tracheophyta</taxon>
        <taxon>Spermatophyta</taxon>
        <taxon>Magnoliopsida</taxon>
        <taxon>eudicotyledons</taxon>
        <taxon>Gunneridae</taxon>
        <taxon>Pentapetalae</taxon>
        <taxon>rosids</taxon>
        <taxon>malvids</taxon>
        <taxon>Brassicales</taxon>
        <taxon>Brassicaceae</taxon>
        <taxon>Brassiceae</taxon>
        <taxon>Brassica</taxon>
    </lineage>
</organism>
<dbReference type="Proteomes" id="UP000694005">
    <property type="component" value="Chromosome A09"/>
</dbReference>